<sequence>METMLIGKKYYERVTQPIITKECWEQYLKLIKDSIINDYSLRFTTYAGGYEHHASRKCYLFNESLRTILVNGVIVRDQEIIEINRLED</sequence>
<dbReference type="AlphaFoldDB" id="A0A6W9D0I8"/>
<comment type="caution">
    <text evidence="1">The sequence shown here is derived from an EMBL/GenBank/DDBJ whole genome shotgun (WGS) entry which is preliminary data.</text>
</comment>
<evidence type="ECO:0000313" key="1">
    <source>
        <dbReference type="EMBL" id="HAA3599734.1"/>
    </source>
</evidence>
<name>A0A6W9D0I8_LISMN</name>
<reference evidence="1" key="1">
    <citation type="journal article" date="2018" name="Genome Biol.">
        <title>SKESA: strategic k-mer extension for scrupulous assemblies.</title>
        <authorList>
            <person name="Souvorov A."/>
            <person name="Agarwala R."/>
            <person name="Lipman D.J."/>
        </authorList>
    </citation>
    <scope>NUCLEOTIDE SEQUENCE</scope>
    <source>
        <strain evidence="1">12-3042</strain>
    </source>
</reference>
<protein>
    <submittedName>
        <fullName evidence="1">Uncharacterized protein</fullName>
    </submittedName>
</protein>
<gene>
    <name evidence="1" type="ORF">GEK10_08885</name>
</gene>
<accession>A0A6W9D0I8</accession>
<dbReference type="EMBL" id="DAABYL010000002">
    <property type="protein sequence ID" value="HAA3599734.1"/>
    <property type="molecule type" value="Genomic_DNA"/>
</dbReference>
<proteinExistence type="predicted"/>
<dbReference type="RefSeq" id="WP_119724344.1">
    <property type="nucleotide sequence ID" value="NZ_JBALAY010000003.1"/>
</dbReference>
<reference evidence="1" key="2">
    <citation type="submission" date="2019-10" db="EMBL/GenBank/DDBJ databases">
        <authorList>
            <consortium name="NCBI Pathogen Detection Project"/>
        </authorList>
    </citation>
    <scope>NUCLEOTIDE SEQUENCE</scope>
    <source>
        <strain evidence="1">12-3042</strain>
    </source>
</reference>
<organism evidence="1">
    <name type="scientific">Listeria monocytogenes</name>
    <dbReference type="NCBI Taxonomy" id="1639"/>
    <lineage>
        <taxon>Bacteria</taxon>
        <taxon>Bacillati</taxon>
        <taxon>Bacillota</taxon>
        <taxon>Bacilli</taxon>
        <taxon>Bacillales</taxon>
        <taxon>Listeriaceae</taxon>
        <taxon>Listeria</taxon>
    </lineage>
</organism>